<evidence type="ECO:0000259" key="6">
    <source>
        <dbReference type="PROSITE" id="PS50865"/>
    </source>
</evidence>
<dbReference type="Pfam" id="PF01753">
    <property type="entry name" value="zf-MYND"/>
    <property type="match status" value="1"/>
</dbReference>
<proteinExistence type="predicted"/>
<feature type="domain" description="MYND-type" evidence="6">
    <location>
        <begin position="212"/>
        <end position="250"/>
    </location>
</feature>
<reference evidence="7 8" key="1">
    <citation type="journal article" date="2018" name="Gigascience">
        <title>Genomes of trombidid mites reveal novel predicted allergens and laterally-transferred genes associated with secondary metabolism.</title>
        <authorList>
            <person name="Dong X."/>
            <person name="Chaisiri K."/>
            <person name="Xia D."/>
            <person name="Armstrong S.D."/>
            <person name="Fang Y."/>
            <person name="Donnelly M.J."/>
            <person name="Kadowaki T."/>
            <person name="McGarry J.W."/>
            <person name="Darby A.C."/>
            <person name="Makepeace B.L."/>
        </authorList>
    </citation>
    <scope>NUCLEOTIDE SEQUENCE [LARGE SCALE GENOMIC DNA]</scope>
    <source>
        <strain evidence="7">UoL-WK</strain>
    </source>
</reference>
<evidence type="ECO:0000256" key="3">
    <source>
        <dbReference type="ARBA" id="ARBA00022833"/>
    </source>
</evidence>
<dbReference type="GO" id="GO:0003676">
    <property type="term" value="F:nucleic acid binding"/>
    <property type="evidence" value="ECO:0007669"/>
    <property type="project" value="InterPro"/>
</dbReference>
<dbReference type="CDD" id="cd00590">
    <property type="entry name" value="RRM_SF"/>
    <property type="match status" value="1"/>
</dbReference>
<evidence type="ECO:0000256" key="1">
    <source>
        <dbReference type="ARBA" id="ARBA00022723"/>
    </source>
</evidence>
<dbReference type="Gene3D" id="6.10.140.2220">
    <property type="match status" value="1"/>
</dbReference>
<dbReference type="PROSITE" id="PS50865">
    <property type="entry name" value="ZF_MYND_2"/>
    <property type="match status" value="1"/>
</dbReference>
<evidence type="ECO:0000313" key="7">
    <source>
        <dbReference type="EMBL" id="RWS03389.1"/>
    </source>
</evidence>
<dbReference type="InterPro" id="IPR012677">
    <property type="entry name" value="Nucleotide-bd_a/b_plait_sf"/>
</dbReference>
<dbReference type="PROSITE" id="PS01360">
    <property type="entry name" value="ZF_MYND_1"/>
    <property type="match status" value="1"/>
</dbReference>
<evidence type="ECO:0000256" key="2">
    <source>
        <dbReference type="ARBA" id="ARBA00022771"/>
    </source>
</evidence>
<keyword evidence="2 4" id="KW-0863">Zinc-finger</keyword>
<comment type="caution">
    <text evidence="7">The sequence shown here is derived from an EMBL/GenBank/DDBJ whole genome shotgun (WGS) entry which is preliminary data.</text>
</comment>
<keyword evidence="1" id="KW-0479">Metal-binding</keyword>
<dbReference type="GO" id="GO:0008270">
    <property type="term" value="F:zinc ion binding"/>
    <property type="evidence" value="ECO:0007669"/>
    <property type="project" value="UniProtKB-KW"/>
</dbReference>
<keyword evidence="8" id="KW-1185">Reference proteome</keyword>
<evidence type="ECO:0000256" key="5">
    <source>
        <dbReference type="SAM" id="MobiDB-lite"/>
    </source>
</evidence>
<sequence>MHYEYDLCKVYVARIPLEFSEEHLRDHLSKLHSPQPTDVMILRPKTVHTRDGSLHFQYAFLEFETPGDASQCIHCVDKRLPYNLHVSFARKVRKERDVSEEFKRFLKSKRKNGDSGNESFSSNDGDSFRSSNNNRIVKKKIDDILASDDCKTSSVIEQLTNSNALFQMIRTKDDTCYTCLKSDYIEHLHFIVKENRIYDPYEELPELADIFCSSCERPLFSGQVCKRCYSAFYCNKSCQINHWSKHSKRCSLPK</sequence>
<dbReference type="Proteomes" id="UP000285301">
    <property type="component" value="Unassembled WGS sequence"/>
</dbReference>
<dbReference type="InterPro" id="IPR035979">
    <property type="entry name" value="RBD_domain_sf"/>
</dbReference>
<feature type="region of interest" description="Disordered" evidence="5">
    <location>
        <begin position="109"/>
        <end position="131"/>
    </location>
</feature>
<dbReference type="AlphaFoldDB" id="A0A3S3RMZ7"/>
<evidence type="ECO:0000313" key="8">
    <source>
        <dbReference type="Proteomes" id="UP000285301"/>
    </source>
</evidence>
<dbReference type="SUPFAM" id="SSF54928">
    <property type="entry name" value="RNA-binding domain, RBD"/>
    <property type="match status" value="1"/>
</dbReference>
<dbReference type="SUPFAM" id="SSF144232">
    <property type="entry name" value="HIT/MYND zinc finger-like"/>
    <property type="match status" value="1"/>
</dbReference>
<keyword evidence="3" id="KW-0862">Zinc</keyword>
<feature type="compositionally biased region" description="Polar residues" evidence="5">
    <location>
        <begin position="114"/>
        <end position="131"/>
    </location>
</feature>
<dbReference type="EMBL" id="NCKU01006551">
    <property type="protein sequence ID" value="RWS03389.1"/>
    <property type="molecule type" value="Genomic_DNA"/>
</dbReference>
<name>A0A3S3RMZ7_9ACAR</name>
<organism evidence="7 8">
    <name type="scientific">Dinothrombium tinctorium</name>
    <dbReference type="NCBI Taxonomy" id="1965070"/>
    <lineage>
        <taxon>Eukaryota</taxon>
        <taxon>Metazoa</taxon>
        <taxon>Ecdysozoa</taxon>
        <taxon>Arthropoda</taxon>
        <taxon>Chelicerata</taxon>
        <taxon>Arachnida</taxon>
        <taxon>Acari</taxon>
        <taxon>Acariformes</taxon>
        <taxon>Trombidiformes</taxon>
        <taxon>Prostigmata</taxon>
        <taxon>Anystina</taxon>
        <taxon>Parasitengona</taxon>
        <taxon>Trombidioidea</taxon>
        <taxon>Trombidiidae</taxon>
        <taxon>Dinothrombium</taxon>
    </lineage>
</organism>
<accession>A0A3S3RMZ7</accession>
<dbReference type="Gene3D" id="3.30.70.330">
    <property type="match status" value="1"/>
</dbReference>
<evidence type="ECO:0000256" key="4">
    <source>
        <dbReference type="PROSITE-ProRule" id="PRU00134"/>
    </source>
</evidence>
<protein>
    <recommendedName>
        <fullName evidence="6">MYND-type domain-containing protein</fullName>
    </recommendedName>
</protein>
<gene>
    <name evidence="7" type="ORF">B4U79_16519</name>
</gene>
<dbReference type="InterPro" id="IPR002893">
    <property type="entry name" value="Znf_MYND"/>
</dbReference>
<dbReference type="OrthoDB" id="6502730at2759"/>